<accession>A0ABQ1Q1A3</accession>
<comment type="caution">
    <text evidence="1">The sequence shown here is derived from an EMBL/GenBank/DDBJ whole genome shotgun (WGS) entry which is preliminary data.</text>
</comment>
<sequence>MKFREFGLIVFTENYEECITFYKDILKLPVRNVKSTLVSFDLPHVI</sequence>
<evidence type="ECO:0008006" key="3">
    <source>
        <dbReference type="Google" id="ProtNLM"/>
    </source>
</evidence>
<proteinExistence type="predicted"/>
<dbReference type="EMBL" id="BMIN01000005">
    <property type="protein sequence ID" value="GGD09673.1"/>
    <property type="molecule type" value="Genomic_DNA"/>
</dbReference>
<evidence type="ECO:0000313" key="1">
    <source>
        <dbReference type="EMBL" id="GGD09673.1"/>
    </source>
</evidence>
<protein>
    <recommendedName>
        <fullName evidence="3">Glyoxalase/fosfomycin resistance/dioxygenase domain-containing protein</fullName>
    </recommendedName>
</protein>
<dbReference type="Proteomes" id="UP000642571">
    <property type="component" value="Unassembled WGS sequence"/>
</dbReference>
<evidence type="ECO:0000313" key="2">
    <source>
        <dbReference type="Proteomes" id="UP000642571"/>
    </source>
</evidence>
<name>A0ABQ1Q1A3_9BACI</name>
<keyword evidence="2" id="KW-1185">Reference proteome</keyword>
<organism evidence="1 2">
    <name type="scientific">Pontibacillus salipaludis</name>
    <dbReference type="NCBI Taxonomy" id="1697394"/>
    <lineage>
        <taxon>Bacteria</taxon>
        <taxon>Bacillati</taxon>
        <taxon>Bacillota</taxon>
        <taxon>Bacilli</taxon>
        <taxon>Bacillales</taxon>
        <taxon>Bacillaceae</taxon>
        <taxon>Pontibacillus</taxon>
    </lineage>
</organism>
<reference evidence="2" key="1">
    <citation type="journal article" date="2019" name="Int. J. Syst. Evol. Microbiol.">
        <title>The Global Catalogue of Microorganisms (GCM) 10K type strain sequencing project: providing services to taxonomists for standard genome sequencing and annotation.</title>
        <authorList>
            <consortium name="The Broad Institute Genomics Platform"/>
            <consortium name="The Broad Institute Genome Sequencing Center for Infectious Disease"/>
            <person name="Wu L."/>
            <person name="Ma J."/>
        </authorList>
    </citation>
    <scope>NUCLEOTIDE SEQUENCE [LARGE SCALE GENOMIC DNA]</scope>
    <source>
        <strain evidence="2">CGMCC 1.15353</strain>
    </source>
</reference>
<dbReference type="RefSeq" id="WP_229721164.1">
    <property type="nucleotide sequence ID" value="NZ_BMIN01000005.1"/>
</dbReference>
<gene>
    <name evidence="1" type="ORF">GCM10011389_16490</name>
</gene>